<dbReference type="AlphaFoldDB" id="X1EUZ3"/>
<evidence type="ECO:0000313" key="2">
    <source>
        <dbReference type="EMBL" id="GAH24125.1"/>
    </source>
</evidence>
<accession>X1EUZ3</accession>
<gene>
    <name evidence="2" type="ORF">S03H2_05110</name>
</gene>
<evidence type="ECO:0000256" key="1">
    <source>
        <dbReference type="SAM" id="MobiDB-lite"/>
    </source>
</evidence>
<protein>
    <submittedName>
        <fullName evidence="2">Uncharacterized protein</fullName>
    </submittedName>
</protein>
<feature type="compositionally biased region" description="Acidic residues" evidence="1">
    <location>
        <begin position="75"/>
        <end position="90"/>
    </location>
</feature>
<organism evidence="2">
    <name type="scientific">marine sediment metagenome</name>
    <dbReference type="NCBI Taxonomy" id="412755"/>
    <lineage>
        <taxon>unclassified sequences</taxon>
        <taxon>metagenomes</taxon>
        <taxon>ecological metagenomes</taxon>
    </lineage>
</organism>
<reference evidence="2" key="1">
    <citation type="journal article" date="2014" name="Front. Microbiol.">
        <title>High frequency of phylogenetically diverse reductive dehalogenase-homologous genes in deep subseafloor sedimentary metagenomes.</title>
        <authorList>
            <person name="Kawai M."/>
            <person name="Futagami T."/>
            <person name="Toyoda A."/>
            <person name="Takaki Y."/>
            <person name="Nishi S."/>
            <person name="Hori S."/>
            <person name="Arai W."/>
            <person name="Tsubouchi T."/>
            <person name="Morono Y."/>
            <person name="Uchiyama I."/>
            <person name="Ito T."/>
            <person name="Fujiyama A."/>
            <person name="Inagaki F."/>
            <person name="Takami H."/>
        </authorList>
    </citation>
    <scope>NUCLEOTIDE SEQUENCE</scope>
    <source>
        <strain evidence="2">Expedition CK06-06</strain>
    </source>
</reference>
<name>X1EUZ3_9ZZZZ</name>
<dbReference type="EMBL" id="BARU01002097">
    <property type="protein sequence ID" value="GAH24125.1"/>
    <property type="molecule type" value="Genomic_DNA"/>
</dbReference>
<comment type="caution">
    <text evidence="2">The sequence shown here is derived from an EMBL/GenBank/DDBJ whole genome shotgun (WGS) entry which is preliminary data.</text>
</comment>
<proteinExistence type="predicted"/>
<sequence>MKSSRNLKVGVTLLVIALAVGVFALVVWADGSGMYGMREGSSGNIVTPRYGMQNKEFSNQVEGLGNGMGRRAEAPDDDGDGIPNGQDEDYVSECDDECDGTCDSEPKGSGMRRNSSDNITGLQAHVSGIEMKTMTIEDIAALWGIDAGELLEGIKNEFELTQEYNISNTIDDLREEYRFSPYQIMEIVQRIKTASVE</sequence>
<feature type="region of interest" description="Disordered" evidence="1">
    <location>
        <begin position="62"/>
        <end position="90"/>
    </location>
</feature>